<gene>
    <name evidence="4" type="ORF">H4W79_001203</name>
</gene>
<dbReference type="InterPro" id="IPR027417">
    <property type="entry name" value="P-loop_NTPase"/>
</dbReference>
<feature type="compositionally biased region" description="Basic and acidic residues" evidence="1">
    <location>
        <begin position="12"/>
        <end position="27"/>
    </location>
</feature>
<evidence type="ECO:0000256" key="1">
    <source>
        <dbReference type="SAM" id="MobiDB-lite"/>
    </source>
</evidence>
<evidence type="ECO:0000313" key="4">
    <source>
        <dbReference type="EMBL" id="MBE1456989.1"/>
    </source>
</evidence>
<feature type="compositionally biased region" description="Low complexity" evidence="1">
    <location>
        <begin position="236"/>
        <end position="248"/>
    </location>
</feature>
<dbReference type="GO" id="GO:0051301">
    <property type="term" value="P:cell division"/>
    <property type="evidence" value="ECO:0007669"/>
    <property type="project" value="UniProtKB-KW"/>
</dbReference>
<proteinExistence type="predicted"/>
<keyword evidence="2" id="KW-0812">Transmembrane</keyword>
<feature type="compositionally biased region" description="Basic and acidic residues" evidence="1">
    <location>
        <begin position="260"/>
        <end position="278"/>
    </location>
</feature>
<dbReference type="RefSeq" id="WP_191272845.1">
    <property type="nucleotide sequence ID" value="NZ_BMXJ01000006.1"/>
</dbReference>
<dbReference type="Proteomes" id="UP000598217">
    <property type="component" value="Unassembled WGS sequence"/>
</dbReference>
<feature type="transmembrane region" description="Helical" evidence="2">
    <location>
        <begin position="799"/>
        <end position="822"/>
    </location>
</feature>
<keyword evidence="4" id="KW-0132">Cell division</keyword>
<accession>A0ABR9HDB1</accession>
<dbReference type="InterPro" id="IPR006073">
    <property type="entry name" value="GTP-bd"/>
</dbReference>
<name>A0ABR9HDB1_9ACTN</name>
<keyword evidence="2" id="KW-1133">Transmembrane helix</keyword>
<evidence type="ECO:0000313" key="5">
    <source>
        <dbReference type="Proteomes" id="UP000598217"/>
    </source>
</evidence>
<dbReference type="Gene3D" id="3.40.50.300">
    <property type="entry name" value="P-loop containing nucleotide triphosphate hydrolases"/>
    <property type="match status" value="1"/>
</dbReference>
<feature type="compositionally biased region" description="Low complexity" evidence="1">
    <location>
        <begin position="208"/>
        <end position="222"/>
    </location>
</feature>
<dbReference type="InterPro" id="IPR005662">
    <property type="entry name" value="GTPase_Era-like"/>
</dbReference>
<keyword evidence="5" id="KW-1185">Reference proteome</keyword>
<feature type="compositionally biased region" description="Low complexity" evidence="1">
    <location>
        <begin position="103"/>
        <end position="117"/>
    </location>
</feature>
<feature type="transmembrane region" description="Helical" evidence="2">
    <location>
        <begin position="834"/>
        <end position="852"/>
    </location>
</feature>
<dbReference type="PANTHER" id="PTHR42698">
    <property type="entry name" value="GTPASE ERA"/>
    <property type="match status" value="1"/>
</dbReference>
<protein>
    <submittedName>
        <fullName evidence="4">GTP-binding protein EngB required for normal cell division</fullName>
    </submittedName>
</protein>
<dbReference type="Pfam" id="PF01926">
    <property type="entry name" value="MMR_HSR1"/>
    <property type="match status" value="1"/>
</dbReference>
<reference evidence="4 5" key="1">
    <citation type="submission" date="2020-10" db="EMBL/GenBank/DDBJ databases">
        <title>Sequencing the genomes of 1000 actinobacteria strains.</title>
        <authorList>
            <person name="Klenk H.-P."/>
        </authorList>
    </citation>
    <scope>NUCLEOTIDE SEQUENCE [LARGE SCALE GENOMIC DNA]</scope>
    <source>
        <strain evidence="4 5">DSM 45157</strain>
    </source>
</reference>
<evidence type="ECO:0000256" key="2">
    <source>
        <dbReference type="SAM" id="Phobius"/>
    </source>
</evidence>
<comment type="caution">
    <text evidence="4">The sequence shown here is derived from an EMBL/GenBank/DDBJ whole genome shotgun (WGS) entry which is preliminary data.</text>
</comment>
<feature type="compositionally biased region" description="Basic residues" evidence="1">
    <location>
        <begin position="135"/>
        <end position="145"/>
    </location>
</feature>
<feature type="compositionally biased region" description="Basic and acidic residues" evidence="1">
    <location>
        <begin position="123"/>
        <end position="134"/>
    </location>
</feature>
<dbReference type="SUPFAM" id="SSF52540">
    <property type="entry name" value="P-loop containing nucleoside triphosphate hydrolases"/>
    <property type="match status" value="1"/>
</dbReference>
<feature type="compositionally biased region" description="Basic and acidic residues" evidence="1">
    <location>
        <begin position="146"/>
        <end position="155"/>
    </location>
</feature>
<sequence>MTTQWNSPQAGDADHGELRAEGEERESGPAASGPWNDEPARGHASPAPSGGPASYESSPWRGYTMPVPEHPEHAEERERAAEEPPAHEPPAYDGIAGYPDPSGAGAAQNAPQQAPEAVTDASTRPEAESAEAAKARQRRFGRHARAWADAEGERRRQGHTAQEDDPDGLAGWVGSLTEAADDTRIAGRSTGSFPVVTPETERPAEPTADPAAEQPAQSAPEASEAEDAPRRHTRRPAPGATRTRATATWVPGPEQDERDGETAGERAPEAAPEPERTEAIGPADPVAGTGAGGPHGTTDDDPPPLPRRVPGPSAVSGAFRAVGAETSAPGTETAPGTEPGAVPEWDARSAYEREDTASEEPEEEYRPTTHDHWQPTSTTSRAELIERLDALSTLAELGRDDLPEEVLGRAGQLLDHAGARLRLSGEHTVVALAGGTGSGKSSLFNALCGLELSQTGVTRPTTSKAHACVWGHEGADALLSWLGVPTRYRHSRTSVLDSGNSELTGLVLLDLPDHDSVRSMHTAEADRLIGSVDLLVWVLDPQKYADAAVHHRYLAKMAGHGAVTVAVLNQVDKVASDELEELLTDLRRLLESESGVHPRVITTSTVTGQGVRDVRDFLSETVTERHALVDRLVADLDQVIAPFEEFYGDREVPGTVSVQTRSRVREGLANAAGVTAVADVVETNDVRRGKRRVGWPMARYVAKLRKDPLATVQLDFLRRDEPGVGGRVDAHEAELETALGEAADEVSEGMPGPWRRRMRAAARSGAAELPAELGEAVAGAVGDPDRSPSWWRLARTVQYSLLAVAGVGFAWALLSLLSWLGGGITGLRMFDDPVFIAYSGAVVGASLLVGWLTGVGCGNLVEVAAVQRRENVERAAQERVREIAGLRVVAPMEEELARYRAFRAAYEVARIRD</sequence>
<feature type="compositionally biased region" description="Basic and acidic residues" evidence="1">
    <location>
        <begin position="69"/>
        <end position="86"/>
    </location>
</feature>
<feature type="domain" description="G" evidence="3">
    <location>
        <begin position="430"/>
        <end position="547"/>
    </location>
</feature>
<dbReference type="CDD" id="cd11383">
    <property type="entry name" value="YfjP"/>
    <property type="match status" value="1"/>
</dbReference>
<evidence type="ECO:0000259" key="3">
    <source>
        <dbReference type="Pfam" id="PF01926"/>
    </source>
</evidence>
<dbReference type="PANTHER" id="PTHR42698:SF1">
    <property type="entry name" value="GTPASE ERA, MITOCHONDRIAL"/>
    <property type="match status" value="1"/>
</dbReference>
<keyword evidence="4" id="KW-0131">Cell cycle</keyword>
<organism evidence="4 5">
    <name type="scientific">Nocardiopsis terrae</name>
    <dbReference type="NCBI Taxonomy" id="372655"/>
    <lineage>
        <taxon>Bacteria</taxon>
        <taxon>Bacillati</taxon>
        <taxon>Actinomycetota</taxon>
        <taxon>Actinomycetes</taxon>
        <taxon>Streptosporangiales</taxon>
        <taxon>Nocardiopsidaceae</taxon>
        <taxon>Nocardiopsis</taxon>
    </lineage>
</organism>
<keyword evidence="2" id="KW-0472">Membrane</keyword>
<feature type="compositionally biased region" description="Basic and acidic residues" evidence="1">
    <location>
        <begin position="345"/>
        <end position="356"/>
    </location>
</feature>
<feature type="compositionally biased region" description="Basic and acidic residues" evidence="1">
    <location>
        <begin position="364"/>
        <end position="373"/>
    </location>
</feature>
<dbReference type="EMBL" id="JADBDY010000001">
    <property type="protein sequence ID" value="MBE1456989.1"/>
    <property type="molecule type" value="Genomic_DNA"/>
</dbReference>
<feature type="region of interest" description="Disordered" evidence="1">
    <location>
        <begin position="1"/>
        <end position="377"/>
    </location>
</feature>